<feature type="transmembrane region" description="Helical" evidence="7">
    <location>
        <begin position="349"/>
        <end position="368"/>
    </location>
</feature>
<evidence type="ECO:0000256" key="5">
    <source>
        <dbReference type="ARBA" id="ARBA00022989"/>
    </source>
</evidence>
<accession>A0A0R2CTU9</accession>
<dbReference type="PANTHER" id="PTHR43337">
    <property type="entry name" value="XANTHINE/URACIL PERMEASE C887.17-RELATED"/>
    <property type="match status" value="1"/>
</dbReference>
<dbReference type="Pfam" id="PF00860">
    <property type="entry name" value="Xan_ur_permease"/>
    <property type="match status" value="1"/>
</dbReference>
<evidence type="ECO:0000256" key="6">
    <source>
        <dbReference type="ARBA" id="ARBA00023136"/>
    </source>
</evidence>
<dbReference type="PANTHER" id="PTHR43337:SF2">
    <property type="entry name" value="XANTHINE_URACIL PERMEASE"/>
    <property type="match status" value="1"/>
</dbReference>
<dbReference type="InterPro" id="IPR006043">
    <property type="entry name" value="NCS2"/>
</dbReference>
<evidence type="ECO:0000256" key="1">
    <source>
        <dbReference type="ARBA" id="ARBA00004141"/>
    </source>
</evidence>
<keyword evidence="4 7" id="KW-0812">Transmembrane</keyword>
<evidence type="ECO:0000256" key="3">
    <source>
        <dbReference type="ARBA" id="ARBA00022448"/>
    </source>
</evidence>
<dbReference type="AlphaFoldDB" id="A0A0R2CTU9"/>
<feature type="transmembrane region" description="Helical" evidence="7">
    <location>
        <begin position="141"/>
        <end position="159"/>
    </location>
</feature>
<name>A0A0R2CTU9_9LACO</name>
<feature type="transmembrane region" description="Helical" evidence="7">
    <location>
        <begin position="242"/>
        <end position="267"/>
    </location>
</feature>
<proteinExistence type="inferred from homology"/>
<gene>
    <name evidence="8" type="ORF">FC56_GL001488</name>
</gene>
<sequence length="437" mass="46226">MNKFSNQEEVANQLPLLDALRNKQILKREIIAGITGFFAISYIIIVNPLILKDAGIPTNLSVFATIIASAIGCFIMGFWANAPVILTPGMGVNAFFTYTVVVGMGFTWQEAIAISMVASVIYALVAFTKLATILADGIPETLKAGITAGIGLFLVEIGLEKAQLIKKGTSSLLAVGNLAQPATLLALFGLLLTLVLFLRNVTGGFFIGILVTSILGVIFNIKDQSAPTVTLSDFGQYRKILFAGDFSHIASIPVILAIFSLTMILVFESMGLLEGILPNPKKFRKAFQASSVTSFLSGILGTSPTVAAAESASGIESGGRTGLMAIVAGIMFTLSLFFIPLLAYVPQAAIAPVIIITGALMMAALARINLNDFAEWFPAFLIVVLIPFTTSISTGLAFGFVTYPLLQIATGKAKQISIPTYVLGGLFLVDLVLSALL</sequence>
<dbReference type="PATRIC" id="fig|1423802.4.peg.1506"/>
<evidence type="ECO:0000313" key="8">
    <source>
        <dbReference type="EMBL" id="KRM94530.1"/>
    </source>
</evidence>
<evidence type="ECO:0000256" key="7">
    <source>
        <dbReference type="SAM" id="Phobius"/>
    </source>
</evidence>
<keyword evidence="6 7" id="KW-0472">Membrane</keyword>
<reference evidence="8 9" key="1">
    <citation type="journal article" date="2015" name="Genome Announc.">
        <title>Expanding the biotechnology potential of lactobacilli through comparative genomics of 213 strains and associated genera.</title>
        <authorList>
            <person name="Sun Z."/>
            <person name="Harris H.M."/>
            <person name="McCann A."/>
            <person name="Guo C."/>
            <person name="Argimon S."/>
            <person name="Zhang W."/>
            <person name="Yang X."/>
            <person name="Jeffery I.B."/>
            <person name="Cooney J.C."/>
            <person name="Kagawa T.F."/>
            <person name="Liu W."/>
            <person name="Song Y."/>
            <person name="Salvetti E."/>
            <person name="Wrobel A."/>
            <person name="Rasinkangas P."/>
            <person name="Parkhill J."/>
            <person name="Rea M.C."/>
            <person name="O'Sullivan O."/>
            <person name="Ritari J."/>
            <person name="Douillard F.P."/>
            <person name="Paul Ross R."/>
            <person name="Yang R."/>
            <person name="Briner A.E."/>
            <person name="Felis G.E."/>
            <person name="de Vos W.M."/>
            <person name="Barrangou R."/>
            <person name="Klaenhammer T.R."/>
            <person name="Caufield P.W."/>
            <person name="Cui Y."/>
            <person name="Zhang H."/>
            <person name="O'Toole P.W."/>
        </authorList>
    </citation>
    <scope>NUCLEOTIDE SEQUENCE [LARGE SCALE GENOMIC DNA]</scope>
    <source>
        <strain evidence="8 9">DSM 24302</strain>
    </source>
</reference>
<feature type="transmembrane region" description="Helical" evidence="7">
    <location>
        <begin position="85"/>
        <end position="106"/>
    </location>
</feature>
<organism evidence="8 9">
    <name type="scientific">Lentilactobacillus senioris DSM 24302 = JCM 17472</name>
    <dbReference type="NCBI Taxonomy" id="1423802"/>
    <lineage>
        <taxon>Bacteria</taxon>
        <taxon>Bacillati</taxon>
        <taxon>Bacillota</taxon>
        <taxon>Bacilli</taxon>
        <taxon>Lactobacillales</taxon>
        <taxon>Lactobacillaceae</taxon>
        <taxon>Lentilactobacillus</taxon>
    </lineage>
</organism>
<comment type="subcellular location">
    <subcellularLocation>
        <location evidence="1">Membrane</location>
        <topology evidence="1">Multi-pass membrane protein</topology>
    </subcellularLocation>
</comment>
<feature type="transmembrane region" description="Helical" evidence="7">
    <location>
        <begin position="30"/>
        <end position="50"/>
    </location>
</feature>
<feature type="transmembrane region" description="Helical" evidence="7">
    <location>
        <begin position="380"/>
        <end position="406"/>
    </location>
</feature>
<feature type="transmembrane region" description="Helical" evidence="7">
    <location>
        <begin position="171"/>
        <end position="197"/>
    </location>
</feature>
<dbReference type="RefSeq" id="WP_056977785.1">
    <property type="nucleotide sequence ID" value="NZ_AYZR01000004.1"/>
</dbReference>
<feature type="transmembrane region" description="Helical" evidence="7">
    <location>
        <begin position="62"/>
        <end position="79"/>
    </location>
</feature>
<dbReference type="EMBL" id="AYZR01000004">
    <property type="protein sequence ID" value="KRM94530.1"/>
    <property type="molecule type" value="Genomic_DNA"/>
</dbReference>
<feature type="transmembrane region" description="Helical" evidence="7">
    <location>
        <begin position="203"/>
        <end position="221"/>
    </location>
</feature>
<evidence type="ECO:0000256" key="4">
    <source>
        <dbReference type="ARBA" id="ARBA00022692"/>
    </source>
</evidence>
<feature type="transmembrane region" description="Helical" evidence="7">
    <location>
        <begin position="418"/>
        <end position="436"/>
    </location>
</feature>
<comment type="caution">
    <text evidence="8">The sequence shown here is derived from an EMBL/GenBank/DDBJ whole genome shotgun (WGS) entry which is preliminary data.</text>
</comment>
<feature type="transmembrane region" description="Helical" evidence="7">
    <location>
        <begin position="287"/>
        <end position="309"/>
    </location>
</feature>
<evidence type="ECO:0000256" key="2">
    <source>
        <dbReference type="ARBA" id="ARBA00005697"/>
    </source>
</evidence>
<keyword evidence="3" id="KW-0813">Transport</keyword>
<keyword evidence="9" id="KW-1185">Reference proteome</keyword>
<feature type="transmembrane region" description="Helical" evidence="7">
    <location>
        <begin position="113"/>
        <end position="135"/>
    </location>
</feature>
<evidence type="ECO:0000313" key="9">
    <source>
        <dbReference type="Proteomes" id="UP000051256"/>
    </source>
</evidence>
<dbReference type="STRING" id="1423802.FC56_GL001488"/>
<keyword evidence="5 7" id="KW-1133">Transmembrane helix</keyword>
<dbReference type="GO" id="GO:0005345">
    <property type="term" value="F:purine nucleobase transmembrane transporter activity"/>
    <property type="evidence" value="ECO:0007669"/>
    <property type="project" value="TreeGrafter"/>
</dbReference>
<comment type="similarity">
    <text evidence="2">Belongs to the nucleobase:cation symporter-2 (NCS2) (TC 2.A.40) family. Azg-like subfamily.</text>
</comment>
<protein>
    <submittedName>
        <fullName evidence="8">NCS2 family nucleobase cation symporter-2</fullName>
    </submittedName>
</protein>
<dbReference type="GO" id="GO:0005886">
    <property type="term" value="C:plasma membrane"/>
    <property type="evidence" value="ECO:0007669"/>
    <property type="project" value="TreeGrafter"/>
</dbReference>
<dbReference type="Proteomes" id="UP000051256">
    <property type="component" value="Unassembled WGS sequence"/>
</dbReference>
<feature type="transmembrane region" description="Helical" evidence="7">
    <location>
        <begin position="321"/>
        <end position="343"/>
    </location>
</feature>
<dbReference type="InterPro" id="IPR045018">
    <property type="entry name" value="Azg-like"/>
</dbReference>